<evidence type="ECO:0000256" key="1">
    <source>
        <dbReference type="ARBA" id="ARBA00022485"/>
    </source>
</evidence>
<feature type="domain" description="4Fe-4S ferredoxin-type" evidence="7">
    <location>
        <begin position="66"/>
        <end position="89"/>
    </location>
</feature>
<dbReference type="GO" id="GO:0046872">
    <property type="term" value="F:metal ion binding"/>
    <property type="evidence" value="ECO:0007669"/>
    <property type="project" value="UniProtKB-UniRule"/>
</dbReference>
<dbReference type="PROSITE" id="PS00198">
    <property type="entry name" value="4FE4S_FER_1"/>
    <property type="match status" value="1"/>
</dbReference>
<keyword evidence="9" id="KW-1185">Reference proteome</keyword>
<dbReference type="PANTHER" id="PTHR32479:SF17">
    <property type="entry name" value="GLYCOLATE OXIDASE IRON-SULFUR SUBUNIT"/>
    <property type="match status" value="1"/>
</dbReference>
<organism evidence="8 9">
    <name type="scientific">Bordetella genomosp. 10</name>
    <dbReference type="NCBI Taxonomy" id="1416804"/>
    <lineage>
        <taxon>Bacteria</taxon>
        <taxon>Pseudomonadati</taxon>
        <taxon>Pseudomonadota</taxon>
        <taxon>Betaproteobacteria</taxon>
        <taxon>Burkholderiales</taxon>
        <taxon>Alcaligenaceae</taxon>
        <taxon>Bordetella</taxon>
    </lineage>
</organism>
<evidence type="ECO:0000259" key="7">
    <source>
        <dbReference type="PROSITE" id="PS51379"/>
    </source>
</evidence>
<dbReference type="InterPro" id="IPR017896">
    <property type="entry name" value="4Fe4S_Fe-S-bd"/>
</dbReference>
<comment type="function">
    <text evidence="6">Component of a complex that catalyzes the oxidation of glycolate to glyoxylate.</text>
</comment>
<dbReference type="EMBL" id="NEVM01000002">
    <property type="protein sequence ID" value="OZI33929.1"/>
    <property type="molecule type" value="Genomic_DNA"/>
</dbReference>
<protein>
    <recommendedName>
        <fullName evidence="6">Glycolate oxidase iron-sulfur subunit</fullName>
        <ecNumber evidence="6">1.1.99.14</ecNumber>
    </recommendedName>
</protein>
<evidence type="ECO:0000313" key="8">
    <source>
        <dbReference type="EMBL" id="OZI33929.1"/>
    </source>
</evidence>
<dbReference type="OrthoDB" id="9765258at2"/>
<dbReference type="PANTHER" id="PTHR32479">
    <property type="entry name" value="GLYCOLATE OXIDASE IRON-SULFUR SUBUNIT"/>
    <property type="match status" value="1"/>
</dbReference>
<dbReference type="AlphaFoldDB" id="A0A261S966"/>
<dbReference type="PIRSF" id="PIRSF000139">
    <property type="entry name" value="Glc_ox_4Fe-4S"/>
    <property type="match status" value="1"/>
</dbReference>
<dbReference type="InterPro" id="IPR009051">
    <property type="entry name" value="Helical_ferredxn"/>
</dbReference>
<comment type="cofactor">
    <cofactor evidence="6">
        <name>[4Fe-4S] cluster</name>
        <dbReference type="ChEBI" id="CHEBI:49883"/>
    </cofactor>
    <text evidence="6">Binds 2 [4Fe-4S] clusters.</text>
</comment>
<dbReference type="InterPro" id="IPR012257">
    <property type="entry name" value="Glc_ox_4Fe-4S"/>
</dbReference>
<dbReference type="GO" id="GO:0051539">
    <property type="term" value="F:4 iron, 4 sulfur cluster binding"/>
    <property type="evidence" value="ECO:0007669"/>
    <property type="project" value="UniProtKB-UniRule"/>
</dbReference>
<keyword evidence="4 6" id="KW-0408">Iron</keyword>
<gene>
    <name evidence="8" type="ORF">CAL29_10180</name>
</gene>
<evidence type="ECO:0000256" key="3">
    <source>
        <dbReference type="ARBA" id="ARBA00022737"/>
    </source>
</evidence>
<keyword evidence="6" id="KW-0813">Transport</keyword>
<dbReference type="FunFam" id="1.10.1060.10:FF:000012">
    <property type="entry name" value="Glycolate oxidase iron-sulfur subunit"/>
    <property type="match status" value="1"/>
</dbReference>
<dbReference type="InterPro" id="IPR017900">
    <property type="entry name" value="4Fe4S_Fe_S_CS"/>
</dbReference>
<comment type="catalytic activity">
    <reaction evidence="6">
        <text>(R)-lactate + A = pyruvate + AH2</text>
        <dbReference type="Rhea" id="RHEA:15089"/>
        <dbReference type="ChEBI" id="CHEBI:13193"/>
        <dbReference type="ChEBI" id="CHEBI:15361"/>
        <dbReference type="ChEBI" id="CHEBI:16004"/>
        <dbReference type="ChEBI" id="CHEBI:17499"/>
    </reaction>
</comment>
<reference evidence="9" key="1">
    <citation type="submission" date="2017-05" db="EMBL/GenBank/DDBJ databases">
        <title>Complete and WGS of Bordetella genogroups.</title>
        <authorList>
            <person name="Spilker T."/>
            <person name="Lipuma J."/>
        </authorList>
    </citation>
    <scope>NUCLEOTIDE SEQUENCE [LARGE SCALE GENOMIC DNA]</scope>
    <source>
        <strain evidence="9">AU16122</strain>
    </source>
</reference>
<comment type="caution">
    <text evidence="8">The sequence shown here is derived from an EMBL/GenBank/DDBJ whole genome shotgun (WGS) entry which is preliminary data.</text>
</comment>
<dbReference type="Gene3D" id="1.10.1060.10">
    <property type="entry name" value="Alpha-helical ferredoxin"/>
    <property type="match status" value="1"/>
</dbReference>
<keyword evidence="1 6" id="KW-0004">4Fe-4S</keyword>
<evidence type="ECO:0000256" key="5">
    <source>
        <dbReference type="ARBA" id="ARBA00023014"/>
    </source>
</evidence>
<dbReference type="Pfam" id="PF02754">
    <property type="entry name" value="CCG"/>
    <property type="match status" value="2"/>
</dbReference>
<evidence type="ECO:0000313" key="9">
    <source>
        <dbReference type="Proteomes" id="UP000216020"/>
    </source>
</evidence>
<keyword evidence="3" id="KW-0677">Repeat</keyword>
<evidence type="ECO:0000256" key="6">
    <source>
        <dbReference type="PIRNR" id="PIRNR000139"/>
    </source>
</evidence>
<dbReference type="NCBIfam" id="NF008434">
    <property type="entry name" value="PRK11274.1"/>
    <property type="match status" value="1"/>
</dbReference>
<name>A0A261S966_9BORD</name>
<dbReference type="EC" id="1.1.99.14" evidence="6"/>
<accession>A0A261S966</accession>
<keyword evidence="6" id="KW-0249">Electron transport</keyword>
<dbReference type="Pfam" id="PF13183">
    <property type="entry name" value="Fer4_8"/>
    <property type="match status" value="1"/>
</dbReference>
<evidence type="ECO:0000256" key="4">
    <source>
        <dbReference type="ARBA" id="ARBA00023004"/>
    </source>
</evidence>
<feature type="domain" description="4Fe-4S ferredoxin-type" evidence="7">
    <location>
        <begin position="14"/>
        <end position="46"/>
    </location>
</feature>
<proteinExistence type="predicted"/>
<comment type="catalytic activity">
    <reaction evidence="6">
        <text>glycolate + A = glyoxylate + AH2</text>
        <dbReference type="Rhea" id="RHEA:21264"/>
        <dbReference type="ChEBI" id="CHEBI:13193"/>
        <dbReference type="ChEBI" id="CHEBI:17499"/>
        <dbReference type="ChEBI" id="CHEBI:29805"/>
        <dbReference type="ChEBI" id="CHEBI:36655"/>
        <dbReference type="EC" id="1.1.99.14"/>
    </reaction>
</comment>
<keyword evidence="5 6" id="KW-0411">Iron-sulfur</keyword>
<keyword evidence="2 6" id="KW-0479">Metal-binding</keyword>
<dbReference type="PROSITE" id="PS51379">
    <property type="entry name" value="4FE4S_FER_2"/>
    <property type="match status" value="2"/>
</dbReference>
<dbReference type="Proteomes" id="UP000216020">
    <property type="component" value="Unassembled WGS sequence"/>
</dbReference>
<dbReference type="SUPFAM" id="SSF54862">
    <property type="entry name" value="4Fe-4S ferredoxins"/>
    <property type="match status" value="1"/>
</dbReference>
<evidence type="ECO:0000256" key="2">
    <source>
        <dbReference type="ARBA" id="ARBA00022723"/>
    </source>
</evidence>
<dbReference type="GO" id="GO:0019154">
    <property type="term" value="F:glycolate dehydrogenase activity"/>
    <property type="evidence" value="ECO:0007669"/>
    <property type="project" value="UniProtKB-EC"/>
</dbReference>
<dbReference type="InterPro" id="IPR004017">
    <property type="entry name" value="Cys_rich_dom"/>
</dbReference>
<sequence length="426" mass="46259">MQTQIASWARDTDFGREADAILRRCVHCGFCTATCPTYQVLGDELDSPRGRIYLIKQMLEGAEPGPSTQTHLDRCLTCRNCETTCPSGVQYGHLLDIGRDLVEQRVPRPWRQRLKRALLRKGLNSPLFAPALRLGQAVRGILPAALRRKVPQRRKAGALPDTRGHARQVLLLAGCVQPALMPGIDAATVRVLDAIGIGARLGVGGCCGAVNFHLDDQAAALRQMRANIDAWWPAVRDGEVEAIVMNASGCGAMVKEYAHHLRHDAQYAERAARIVAVVRDVSEIVAPHAAELRARLAAVPRAAEEGDPHAPVRAAFHPPCTLQHWQALRPKTEALLADLGYELQPFNEQHLCCGSAGAYSVLNPGISLSLRDRKLAAIAPARPDIILSSNVGCIGHLQSGTDTPVRHWIESLDERLARAPKPAAAP</sequence>
<dbReference type="RefSeq" id="WP_094852936.1">
    <property type="nucleotide sequence ID" value="NZ_NEVM01000002.1"/>
</dbReference>